<reference evidence="2" key="1">
    <citation type="submission" date="2021-02" db="EMBL/GenBank/DDBJ databases">
        <authorList>
            <person name="Nowell W R."/>
        </authorList>
    </citation>
    <scope>NUCLEOTIDE SEQUENCE</scope>
</reference>
<feature type="compositionally biased region" description="Polar residues" evidence="1">
    <location>
        <begin position="14"/>
        <end position="23"/>
    </location>
</feature>
<evidence type="ECO:0000256" key="1">
    <source>
        <dbReference type="SAM" id="MobiDB-lite"/>
    </source>
</evidence>
<proteinExistence type="predicted"/>
<organism evidence="2 3">
    <name type="scientific">Rotaria magnacalcarata</name>
    <dbReference type="NCBI Taxonomy" id="392030"/>
    <lineage>
        <taxon>Eukaryota</taxon>
        <taxon>Metazoa</taxon>
        <taxon>Spiralia</taxon>
        <taxon>Gnathifera</taxon>
        <taxon>Rotifera</taxon>
        <taxon>Eurotatoria</taxon>
        <taxon>Bdelloidea</taxon>
        <taxon>Philodinida</taxon>
        <taxon>Philodinidae</taxon>
        <taxon>Rotaria</taxon>
    </lineage>
</organism>
<name>A0A8S3I3A1_9BILA</name>
<gene>
    <name evidence="2" type="ORF">GIL414_LOCUS72979</name>
</gene>
<feature type="non-terminal residue" evidence="2">
    <location>
        <position position="1"/>
    </location>
</feature>
<dbReference type="EMBL" id="CAJOBJ010337629">
    <property type="protein sequence ID" value="CAF5190899.1"/>
    <property type="molecule type" value="Genomic_DNA"/>
</dbReference>
<evidence type="ECO:0000313" key="3">
    <source>
        <dbReference type="Proteomes" id="UP000681720"/>
    </source>
</evidence>
<dbReference type="AlphaFoldDB" id="A0A8S3I3A1"/>
<comment type="caution">
    <text evidence="2">The sequence shown here is derived from an EMBL/GenBank/DDBJ whole genome shotgun (WGS) entry which is preliminary data.</text>
</comment>
<protein>
    <submittedName>
        <fullName evidence="2">Uncharacterized protein</fullName>
    </submittedName>
</protein>
<sequence length="251" mass="27454">MAKGHESKLVDTPPYTTSLPSQHTSSIDFEKSILTSDQHRRQLAMAAAVNYADSYESSSTSNHLNRMGSTRQYVSNLQRTLAVHAKPVLVKTTCNVIKHNPTIAYDNNNNKLFQSSRSLHSTTSLTSTGYDSNSSPSILSKRNSLVTDRSNDHSLSNDEHQSLKPWALYESGVDTPVTNANSYSSDEVFDNASAISRSHIKLNYSPTSAFQCHPISIIHHTTTPKPSILDSSSISSTSSSVSSKFIVQTTS</sequence>
<evidence type="ECO:0000313" key="2">
    <source>
        <dbReference type="EMBL" id="CAF5190899.1"/>
    </source>
</evidence>
<accession>A0A8S3I3A1</accession>
<dbReference type="Proteomes" id="UP000681720">
    <property type="component" value="Unassembled WGS sequence"/>
</dbReference>
<feature type="region of interest" description="Disordered" evidence="1">
    <location>
        <begin position="1"/>
        <end position="23"/>
    </location>
</feature>